<feature type="transmembrane region" description="Helical" evidence="6">
    <location>
        <begin position="34"/>
        <end position="56"/>
    </location>
</feature>
<feature type="domain" description="EamA" evidence="7">
    <location>
        <begin position="12"/>
        <end position="141"/>
    </location>
</feature>
<dbReference type="InterPro" id="IPR037185">
    <property type="entry name" value="EmrE-like"/>
</dbReference>
<evidence type="ECO:0000256" key="3">
    <source>
        <dbReference type="ARBA" id="ARBA00022692"/>
    </source>
</evidence>
<accession>A0A7W8DAN8</accession>
<gene>
    <name evidence="8" type="ORF">HNQ52_002801</name>
</gene>
<feature type="transmembrane region" description="Helical" evidence="6">
    <location>
        <begin position="241"/>
        <end position="262"/>
    </location>
</feature>
<reference evidence="8 9" key="1">
    <citation type="submission" date="2020-08" db="EMBL/GenBank/DDBJ databases">
        <title>Genomic Encyclopedia of Type Strains, Phase IV (KMG-IV): sequencing the most valuable type-strain genomes for metagenomic binning, comparative biology and taxonomic classification.</title>
        <authorList>
            <person name="Goeker M."/>
        </authorList>
    </citation>
    <scope>NUCLEOTIDE SEQUENCE [LARGE SCALE GENOMIC DNA]</scope>
    <source>
        <strain evidence="8 9">DSM 24163</strain>
    </source>
</reference>
<feature type="transmembrane region" description="Helical" evidence="6">
    <location>
        <begin position="101"/>
        <end position="118"/>
    </location>
</feature>
<evidence type="ECO:0000313" key="9">
    <source>
        <dbReference type="Proteomes" id="UP000521199"/>
    </source>
</evidence>
<evidence type="ECO:0000256" key="4">
    <source>
        <dbReference type="ARBA" id="ARBA00022989"/>
    </source>
</evidence>
<feature type="transmembrane region" description="Helical" evidence="6">
    <location>
        <begin position="212"/>
        <end position="232"/>
    </location>
</feature>
<dbReference type="PANTHER" id="PTHR32322">
    <property type="entry name" value="INNER MEMBRANE TRANSPORTER"/>
    <property type="match status" value="1"/>
</dbReference>
<name>A0A7W8DAN8_9GAMM</name>
<keyword evidence="9" id="KW-1185">Reference proteome</keyword>
<sequence>MPSPSRVAATWAGIAAIVLWSSLALLTTLTASLPPFQVLATCFGIAGLAGVVWLRVRGGPDGLRVLRQPWPAFALALVALFGYHALYLVAFRHAPAIEVNLINYLWPSLIVLFAALLLRARLRAGQLAGTALAFAGVLLLVTRGQGLALRWEFVGGYAAALTAAVLWALYSVLNRRYAQVPSAAIVGVCLAVAAIAWATHHAIERPALPTPGQWLALVAMGLGPTGAAFLLWDRGTKSGDLALLGTLSYAAPLLSTLSLLLVGRGDPHWSQAAAIALLLAGVAWSAHAGRDASASGDASVR</sequence>
<evidence type="ECO:0000256" key="1">
    <source>
        <dbReference type="ARBA" id="ARBA00004651"/>
    </source>
</evidence>
<evidence type="ECO:0000259" key="7">
    <source>
        <dbReference type="Pfam" id="PF00892"/>
    </source>
</evidence>
<dbReference type="EMBL" id="JACHHP010000005">
    <property type="protein sequence ID" value="MBB5209238.1"/>
    <property type="molecule type" value="Genomic_DNA"/>
</dbReference>
<dbReference type="InterPro" id="IPR000620">
    <property type="entry name" value="EamA_dom"/>
</dbReference>
<feature type="transmembrane region" description="Helical" evidence="6">
    <location>
        <begin position="68"/>
        <end position="89"/>
    </location>
</feature>
<evidence type="ECO:0000256" key="5">
    <source>
        <dbReference type="ARBA" id="ARBA00023136"/>
    </source>
</evidence>
<dbReference type="GO" id="GO:0005886">
    <property type="term" value="C:plasma membrane"/>
    <property type="evidence" value="ECO:0007669"/>
    <property type="project" value="UniProtKB-SubCell"/>
</dbReference>
<dbReference type="Proteomes" id="UP000521199">
    <property type="component" value="Unassembled WGS sequence"/>
</dbReference>
<evidence type="ECO:0000313" key="8">
    <source>
        <dbReference type="EMBL" id="MBB5209238.1"/>
    </source>
</evidence>
<keyword evidence="3 6" id="KW-0812">Transmembrane</keyword>
<feature type="transmembrane region" description="Helical" evidence="6">
    <location>
        <begin position="125"/>
        <end position="142"/>
    </location>
</feature>
<organism evidence="8 9">
    <name type="scientific">Chiayiivirga flava</name>
    <dbReference type="NCBI Taxonomy" id="659595"/>
    <lineage>
        <taxon>Bacteria</taxon>
        <taxon>Pseudomonadati</taxon>
        <taxon>Pseudomonadota</taxon>
        <taxon>Gammaproteobacteria</taxon>
        <taxon>Lysobacterales</taxon>
        <taxon>Lysobacteraceae</taxon>
        <taxon>Chiayiivirga</taxon>
    </lineage>
</organism>
<feature type="transmembrane region" description="Helical" evidence="6">
    <location>
        <begin position="268"/>
        <end position="286"/>
    </location>
</feature>
<keyword evidence="4 6" id="KW-1133">Transmembrane helix</keyword>
<keyword evidence="5 6" id="KW-0472">Membrane</keyword>
<keyword evidence="2" id="KW-1003">Cell membrane</keyword>
<evidence type="ECO:0000256" key="2">
    <source>
        <dbReference type="ARBA" id="ARBA00022475"/>
    </source>
</evidence>
<dbReference type="RefSeq" id="WP_183961778.1">
    <property type="nucleotide sequence ID" value="NZ_JACHHP010000005.1"/>
</dbReference>
<dbReference type="PANTHER" id="PTHR32322:SF18">
    <property type="entry name" value="S-ADENOSYLMETHIONINE_S-ADENOSYLHOMOCYSTEINE TRANSPORTER"/>
    <property type="match status" value="1"/>
</dbReference>
<feature type="domain" description="EamA" evidence="7">
    <location>
        <begin position="156"/>
        <end position="284"/>
    </location>
</feature>
<dbReference type="AlphaFoldDB" id="A0A7W8DAN8"/>
<feature type="transmembrane region" description="Helical" evidence="6">
    <location>
        <begin position="180"/>
        <end position="200"/>
    </location>
</feature>
<dbReference type="Pfam" id="PF00892">
    <property type="entry name" value="EamA"/>
    <property type="match status" value="2"/>
</dbReference>
<proteinExistence type="predicted"/>
<evidence type="ECO:0000256" key="6">
    <source>
        <dbReference type="SAM" id="Phobius"/>
    </source>
</evidence>
<dbReference type="SUPFAM" id="SSF103481">
    <property type="entry name" value="Multidrug resistance efflux transporter EmrE"/>
    <property type="match status" value="2"/>
</dbReference>
<dbReference type="InterPro" id="IPR050638">
    <property type="entry name" value="AA-Vitamin_Transporters"/>
</dbReference>
<comment type="subcellular location">
    <subcellularLocation>
        <location evidence="1">Cell membrane</location>
        <topology evidence="1">Multi-pass membrane protein</topology>
    </subcellularLocation>
</comment>
<comment type="caution">
    <text evidence="8">The sequence shown here is derived from an EMBL/GenBank/DDBJ whole genome shotgun (WGS) entry which is preliminary data.</text>
</comment>
<protein>
    <submittedName>
        <fullName evidence="8">Drug/metabolite transporter (DMT)-like permease</fullName>
    </submittedName>
</protein>
<feature type="transmembrane region" description="Helical" evidence="6">
    <location>
        <begin position="154"/>
        <end position="173"/>
    </location>
</feature>